<organism evidence="2 3">
    <name type="scientific">Bimuria novae-zelandiae CBS 107.79</name>
    <dbReference type="NCBI Taxonomy" id="1447943"/>
    <lineage>
        <taxon>Eukaryota</taxon>
        <taxon>Fungi</taxon>
        <taxon>Dikarya</taxon>
        <taxon>Ascomycota</taxon>
        <taxon>Pezizomycotina</taxon>
        <taxon>Dothideomycetes</taxon>
        <taxon>Pleosporomycetidae</taxon>
        <taxon>Pleosporales</taxon>
        <taxon>Massarineae</taxon>
        <taxon>Didymosphaeriaceae</taxon>
        <taxon>Bimuria</taxon>
    </lineage>
</organism>
<dbReference type="Proteomes" id="UP000800036">
    <property type="component" value="Unassembled WGS sequence"/>
</dbReference>
<feature type="region of interest" description="Disordered" evidence="1">
    <location>
        <begin position="32"/>
        <end position="52"/>
    </location>
</feature>
<dbReference type="EMBL" id="ML976685">
    <property type="protein sequence ID" value="KAF1972726.1"/>
    <property type="molecule type" value="Genomic_DNA"/>
</dbReference>
<keyword evidence="3" id="KW-1185">Reference proteome</keyword>
<proteinExistence type="predicted"/>
<evidence type="ECO:0000313" key="3">
    <source>
        <dbReference type="Proteomes" id="UP000800036"/>
    </source>
</evidence>
<accession>A0A6A5VCH5</accession>
<dbReference type="AlphaFoldDB" id="A0A6A5VCH5"/>
<reference evidence="2" key="1">
    <citation type="journal article" date="2020" name="Stud. Mycol.">
        <title>101 Dothideomycetes genomes: a test case for predicting lifestyles and emergence of pathogens.</title>
        <authorList>
            <person name="Haridas S."/>
            <person name="Albert R."/>
            <person name="Binder M."/>
            <person name="Bloem J."/>
            <person name="Labutti K."/>
            <person name="Salamov A."/>
            <person name="Andreopoulos B."/>
            <person name="Baker S."/>
            <person name="Barry K."/>
            <person name="Bills G."/>
            <person name="Bluhm B."/>
            <person name="Cannon C."/>
            <person name="Castanera R."/>
            <person name="Culley D."/>
            <person name="Daum C."/>
            <person name="Ezra D."/>
            <person name="Gonzalez J."/>
            <person name="Henrissat B."/>
            <person name="Kuo A."/>
            <person name="Liang C."/>
            <person name="Lipzen A."/>
            <person name="Lutzoni F."/>
            <person name="Magnuson J."/>
            <person name="Mondo S."/>
            <person name="Nolan M."/>
            <person name="Ohm R."/>
            <person name="Pangilinan J."/>
            <person name="Park H.-J."/>
            <person name="Ramirez L."/>
            <person name="Alfaro M."/>
            <person name="Sun H."/>
            <person name="Tritt A."/>
            <person name="Yoshinaga Y."/>
            <person name="Zwiers L.-H."/>
            <person name="Turgeon B."/>
            <person name="Goodwin S."/>
            <person name="Spatafora J."/>
            <person name="Crous P."/>
            <person name="Grigoriev I."/>
        </authorList>
    </citation>
    <scope>NUCLEOTIDE SEQUENCE</scope>
    <source>
        <strain evidence="2">CBS 107.79</strain>
    </source>
</reference>
<evidence type="ECO:0000313" key="2">
    <source>
        <dbReference type="EMBL" id="KAF1972726.1"/>
    </source>
</evidence>
<evidence type="ECO:0000256" key="1">
    <source>
        <dbReference type="SAM" id="MobiDB-lite"/>
    </source>
</evidence>
<sequence length="205" mass="23942">MLILASCRSALPYGAMLREAQIIVSTTTLKPRWGTSGAQTSPDQHPQQDPSHPVLTQELWGHILSYVEDDFDLWVNCRHVSRVLHIEAEREFTRVRLPKLRIDTYLTTINDEESPIVNEKSKKMIVRLVRNTSANFRFTLSHVLEQWASLGDYDTNLEIPDLLTHYEITFDWKCLANTFYEEESSMRHFCRAQHWQDSCLTDEDM</sequence>
<dbReference type="OrthoDB" id="3755437at2759"/>
<gene>
    <name evidence="2" type="ORF">BU23DRAFT_568917</name>
</gene>
<name>A0A6A5VCH5_9PLEO</name>
<feature type="compositionally biased region" description="Low complexity" evidence="1">
    <location>
        <begin position="39"/>
        <end position="52"/>
    </location>
</feature>
<protein>
    <submittedName>
        <fullName evidence="2">Uncharacterized protein</fullName>
    </submittedName>
</protein>